<dbReference type="GO" id="GO:0016757">
    <property type="term" value="F:glycosyltransferase activity"/>
    <property type="evidence" value="ECO:0007669"/>
    <property type="project" value="UniProtKB-KW"/>
</dbReference>
<dbReference type="RefSeq" id="YP_009392580.1">
    <property type="nucleotide sequence ID" value="NC_035263.1"/>
</dbReference>
<reference evidence="1" key="1">
    <citation type="journal article" date="2017" name="J. Phycol.">
        <title>Analysis of chloroplast genomes and a supermatrix inform reclassification of the Rhodomelaceae (Rhodophyta).</title>
        <authorList>
            <person name="Diaz-Tapia P."/>
            <person name="Maggs C.A."/>
            <person name="West J.A."/>
            <person name="Verbruggen H."/>
        </authorList>
    </citation>
    <scope>NUCLEOTIDE SEQUENCE</scope>
    <source>
        <strain evidence="1">JW3046</strain>
    </source>
</reference>
<geneLocation type="chloroplast" evidence="1"/>
<protein>
    <submittedName>
        <fullName evidence="1">Uracil phosphoribosyltransferase</fullName>
    </submittedName>
</protein>
<evidence type="ECO:0000313" key="1">
    <source>
        <dbReference type="EMBL" id="ARW61142.1"/>
    </source>
</evidence>
<sequence>MQLNIYLISHPITQILSNSFTYQNINIDINENNNKKYLSLLLFYEIMRKNLKIKNIYVKQILKLKTIYLPDFYQQNYIITDLSNTYFMISEIKAIIPNFNIINIDQLNLNYNLNDKIIKMLKQNQKIKKKIIIFETILIQNYILELIESLIKKLKINAKEINIACLVCNNQILNEISQKYPKLNVYTTKIIL</sequence>
<keyword evidence="1" id="KW-0150">Chloroplast</keyword>
<dbReference type="AlphaFoldDB" id="A0A1Z1M5D5"/>
<dbReference type="Gene3D" id="3.40.50.2020">
    <property type="match status" value="1"/>
</dbReference>
<proteinExistence type="predicted"/>
<keyword evidence="1" id="KW-0808">Transferase</keyword>
<gene>
    <name evidence="1" type="primary">upp</name>
</gene>
<keyword evidence="1" id="KW-0328">Glycosyltransferase</keyword>
<name>A0A1Z1M5D5_9FLOR</name>
<dbReference type="EMBL" id="MF101416">
    <property type="protein sequence ID" value="ARW61142.1"/>
    <property type="molecule type" value="Genomic_DNA"/>
</dbReference>
<accession>A0A1Z1M5D5</accession>
<organism evidence="1">
    <name type="scientific">Caloglossa monosticha</name>
    <dbReference type="NCBI Taxonomy" id="76906"/>
    <lineage>
        <taxon>Eukaryota</taxon>
        <taxon>Rhodophyta</taxon>
        <taxon>Florideophyceae</taxon>
        <taxon>Rhodymeniophycidae</taxon>
        <taxon>Ceramiales</taxon>
        <taxon>Delesseriaceae</taxon>
        <taxon>Caloglossa</taxon>
    </lineage>
</organism>
<dbReference type="GeneID" id="33354135"/>
<dbReference type="InterPro" id="IPR029057">
    <property type="entry name" value="PRTase-like"/>
</dbReference>
<keyword evidence="1" id="KW-0934">Plastid</keyword>